<dbReference type="SUPFAM" id="SSF52172">
    <property type="entry name" value="CheY-like"/>
    <property type="match status" value="1"/>
</dbReference>
<feature type="domain" description="Response regulatory" evidence="6">
    <location>
        <begin position="8"/>
        <end position="124"/>
    </location>
</feature>
<reference evidence="8 9" key="1">
    <citation type="submission" date="2016-12" db="EMBL/GenBank/DDBJ databases">
        <authorList>
            <person name="Song W.-J."/>
            <person name="Kurnit D.M."/>
        </authorList>
    </citation>
    <scope>NUCLEOTIDE SEQUENCE [LARGE SCALE GENOMIC DNA]</scope>
    <source>
        <strain evidence="8 9">IMCC3135</strain>
    </source>
</reference>
<dbReference type="InterPro" id="IPR036388">
    <property type="entry name" value="WH-like_DNA-bd_sf"/>
</dbReference>
<dbReference type="Pfam" id="PF00486">
    <property type="entry name" value="Trans_reg_C"/>
    <property type="match status" value="1"/>
</dbReference>
<keyword evidence="1 4" id="KW-0597">Phosphoprotein</keyword>
<dbReference type="EMBL" id="CP018632">
    <property type="protein sequence ID" value="ASJ75984.1"/>
    <property type="molecule type" value="Genomic_DNA"/>
</dbReference>
<evidence type="ECO:0000259" key="6">
    <source>
        <dbReference type="PROSITE" id="PS50110"/>
    </source>
</evidence>
<dbReference type="Pfam" id="PF00072">
    <property type="entry name" value="Response_reg"/>
    <property type="match status" value="1"/>
</dbReference>
<dbReference type="InterPro" id="IPR011006">
    <property type="entry name" value="CheY-like_superfamily"/>
</dbReference>
<dbReference type="Gene3D" id="3.40.50.2300">
    <property type="match status" value="1"/>
</dbReference>
<evidence type="ECO:0000313" key="9">
    <source>
        <dbReference type="Proteomes" id="UP000250079"/>
    </source>
</evidence>
<dbReference type="SMART" id="SM00862">
    <property type="entry name" value="Trans_reg_C"/>
    <property type="match status" value="1"/>
</dbReference>
<evidence type="ECO:0000256" key="3">
    <source>
        <dbReference type="ARBA" id="ARBA00023125"/>
    </source>
</evidence>
<organism evidence="8 9">
    <name type="scientific">Granulosicoccus antarcticus IMCC3135</name>
    <dbReference type="NCBI Taxonomy" id="1192854"/>
    <lineage>
        <taxon>Bacteria</taxon>
        <taxon>Pseudomonadati</taxon>
        <taxon>Pseudomonadota</taxon>
        <taxon>Gammaproteobacteria</taxon>
        <taxon>Chromatiales</taxon>
        <taxon>Granulosicoccaceae</taxon>
        <taxon>Granulosicoccus</taxon>
    </lineage>
</organism>
<dbReference type="Gene3D" id="1.10.10.10">
    <property type="entry name" value="Winged helix-like DNA-binding domain superfamily/Winged helix DNA-binding domain"/>
    <property type="match status" value="1"/>
</dbReference>
<proteinExistence type="predicted"/>
<evidence type="ECO:0000256" key="2">
    <source>
        <dbReference type="ARBA" id="ARBA00023012"/>
    </source>
</evidence>
<dbReference type="CDD" id="cd17574">
    <property type="entry name" value="REC_OmpR"/>
    <property type="match status" value="1"/>
</dbReference>
<evidence type="ECO:0000313" key="8">
    <source>
        <dbReference type="EMBL" id="ASJ75984.1"/>
    </source>
</evidence>
<dbReference type="InterPro" id="IPR001867">
    <property type="entry name" value="OmpR/PhoB-type_DNA-bd"/>
</dbReference>
<keyword evidence="3 5" id="KW-0238">DNA-binding</keyword>
<evidence type="ECO:0000259" key="7">
    <source>
        <dbReference type="PROSITE" id="PS51755"/>
    </source>
</evidence>
<dbReference type="AlphaFoldDB" id="A0A2Z2P815"/>
<keyword evidence="9" id="KW-1185">Reference proteome</keyword>
<feature type="modified residue" description="4-aspartylphosphate" evidence="4">
    <location>
        <position position="57"/>
    </location>
</feature>
<dbReference type="CDD" id="cd00383">
    <property type="entry name" value="trans_reg_C"/>
    <property type="match status" value="1"/>
</dbReference>
<dbReference type="Proteomes" id="UP000250079">
    <property type="component" value="Chromosome"/>
</dbReference>
<dbReference type="PANTHER" id="PTHR48111:SF40">
    <property type="entry name" value="PHOSPHATE REGULON TRANSCRIPTIONAL REGULATORY PROTEIN PHOB"/>
    <property type="match status" value="1"/>
</dbReference>
<dbReference type="KEGG" id="gai:IMCC3135_29675"/>
<dbReference type="SUPFAM" id="SSF46894">
    <property type="entry name" value="C-terminal effector domain of the bipartite response regulators"/>
    <property type="match status" value="1"/>
</dbReference>
<dbReference type="GO" id="GO:0000976">
    <property type="term" value="F:transcription cis-regulatory region binding"/>
    <property type="evidence" value="ECO:0007669"/>
    <property type="project" value="TreeGrafter"/>
</dbReference>
<dbReference type="InterPro" id="IPR001789">
    <property type="entry name" value="Sig_transdc_resp-reg_receiver"/>
</dbReference>
<dbReference type="GO" id="GO:0000156">
    <property type="term" value="F:phosphorelay response regulator activity"/>
    <property type="evidence" value="ECO:0007669"/>
    <property type="project" value="TreeGrafter"/>
</dbReference>
<sequence length="235" mass="27089">MSDRQNLRIALLEDNSEQAARVSGWIESKGYYCGVYNTAEAFQRAFRKTSYDVVVLDWTLQSGSSGLEVLHWIRKTLTSDIPVIFATARQAEEDIVTALRAGADDYLAKPVRQHELLARLYALARRAQPEVEILECPPYIFDTSNRQVRLNDEVIKLTEKEYELALFMFRNRGRVLSRQHLLTSVWGTSAELNTRTVDTHASRLRKKLKLLASERWKLTSIYQHGYRLEEHTGSL</sequence>
<dbReference type="SMART" id="SM00448">
    <property type="entry name" value="REC"/>
    <property type="match status" value="1"/>
</dbReference>
<dbReference type="PANTHER" id="PTHR48111">
    <property type="entry name" value="REGULATOR OF RPOS"/>
    <property type="match status" value="1"/>
</dbReference>
<feature type="DNA-binding region" description="OmpR/PhoB-type" evidence="5">
    <location>
        <begin position="131"/>
        <end position="230"/>
    </location>
</feature>
<dbReference type="PROSITE" id="PS50110">
    <property type="entry name" value="RESPONSE_REGULATORY"/>
    <property type="match status" value="1"/>
</dbReference>
<dbReference type="InterPro" id="IPR016032">
    <property type="entry name" value="Sig_transdc_resp-reg_C-effctor"/>
</dbReference>
<evidence type="ECO:0000256" key="5">
    <source>
        <dbReference type="PROSITE-ProRule" id="PRU01091"/>
    </source>
</evidence>
<dbReference type="GO" id="GO:0032993">
    <property type="term" value="C:protein-DNA complex"/>
    <property type="evidence" value="ECO:0007669"/>
    <property type="project" value="TreeGrafter"/>
</dbReference>
<dbReference type="RefSeq" id="WP_169727544.1">
    <property type="nucleotide sequence ID" value="NZ_CP018632.1"/>
</dbReference>
<accession>A0A2Z2P815</accession>
<feature type="domain" description="OmpR/PhoB-type" evidence="7">
    <location>
        <begin position="131"/>
        <end position="230"/>
    </location>
</feature>
<protein>
    <submittedName>
        <fullName evidence="8">Sensory transduction protein regX3</fullName>
    </submittedName>
</protein>
<dbReference type="GO" id="GO:0005829">
    <property type="term" value="C:cytosol"/>
    <property type="evidence" value="ECO:0007669"/>
    <property type="project" value="TreeGrafter"/>
</dbReference>
<dbReference type="PROSITE" id="PS51755">
    <property type="entry name" value="OMPR_PHOB"/>
    <property type="match status" value="1"/>
</dbReference>
<evidence type="ECO:0000256" key="1">
    <source>
        <dbReference type="ARBA" id="ARBA00022553"/>
    </source>
</evidence>
<name>A0A2Z2P815_9GAMM</name>
<gene>
    <name evidence="8" type="primary">regX3_3</name>
    <name evidence="8" type="ORF">IMCC3135_29675</name>
</gene>
<dbReference type="InterPro" id="IPR039420">
    <property type="entry name" value="WalR-like"/>
</dbReference>
<dbReference type="GO" id="GO:0006355">
    <property type="term" value="P:regulation of DNA-templated transcription"/>
    <property type="evidence" value="ECO:0007669"/>
    <property type="project" value="InterPro"/>
</dbReference>
<evidence type="ECO:0000256" key="4">
    <source>
        <dbReference type="PROSITE-ProRule" id="PRU00169"/>
    </source>
</evidence>
<keyword evidence="2" id="KW-0902">Two-component regulatory system</keyword>